<dbReference type="CDD" id="cd19099">
    <property type="entry name" value="AKR_unchar"/>
    <property type="match status" value="1"/>
</dbReference>
<dbReference type="Pfam" id="PF00248">
    <property type="entry name" value="Aldo_ket_red"/>
    <property type="match status" value="1"/>
</dbReference>
<keyword evidence="3" id="KW-1185">Reference proteome</keyword>
<dbReference type="OrthoDB" id="7238at2157"/>
<feature type="domain" description="NADP-dependent oxidoreductase" evidence="1">
    <location>
        <begin position="35"/>
        <end position="211"/>
    </location>
</feature>
<sequence length="363" mass="39359">MVTRDATWAYRDEFGDEFARTYFRRFGEGVVSSVGVGTYLGDPTDEADDAYHDAIVEALQSGVNVVDTAINYRNQRSERVVGEALEAADTDREAVLVATKGGFVPFDGERPENPGQWIHEEYVDTGIVDADDLVAGQHCIAPDYIDDQLDRSLENLDLDTVDLYYVHNPETQLADRSAEAVYDQLEETFTRLEERAAAGDIRQYGVATWDALRVPGDDDSYLSLAEIVSRAREAAKRAENAATHFRAVQLPFNVVMADAFTVEAQEGSEGPQSTLWFAHDAGLNVFTSASLAQGKLARAGLPEDVAERVEGETSAQKAINFARSAPGVTCSLVGMGSPAHVAENVAAGTHPPLGADSFDAVFE</sequence>
<dbReference type="EMBL" id="CP058910">
    <property type="protein sequence ID" value="QLH77525.1"/>
    <property type="molecule type" value="Genomic_DNA"/>
</dbReference>
<dbReference type="InterPro" id="IPR023210">
    <property type="entry name" value="NADP_OxRdtase_dom"/>
</dbReference>
<gene>
    <name evidence="2" type="ORF">HZS55_09550</name>
</gene>
<evidence type="ECO:0000313" key="3">
    <source>
        <dbReference type="Proteomes" id="UP000509667"/>
    </source>
</evidence>
<dbReference type="InterPro" id="IPR036812">
    <property type="entry name" value="NAD(P)_OxRdtase_dom_sf"/>
</dbReference>
<dbReference type="SUPFAM" id="SSF51430">
    <property type="entry name" value="NAD(P)-linked oxidoreductase"/>
    <property type="match status" value="1"/>
</dbReference>
<dbReference type="PANTHER" id="PTHR42686">
    <property type="entry name" value="GH17980P-RELATED"/>
    <property type="match status" value="1"/>
</dbReference>
<name>A0A7D5P4Q8_9EURY</name>
<reference evidence="2 3" key="1">
    <citation type="submission" date="2020-07" db="EMBL/GenBank/DDBJ databases">
        <title>Halosimplex pelagicum sp. nov. and Halosimplex rubrum sp. nov., isolated from salted brown alga Laminaria, and emended description of the genus Halosimplex.</title>
        <authorList>
            <person name="Cui H."/>
        </authorList>
    </citation>
    <scope>NUCLEOTIDE SEQUENCE [LARGE SCALE GENOMIC DNA]</scope>
    <source>
        <strain evidence="2 3">R27</strain>
    </source>
</reference>
<dbReference type="Proteomes" id="UP000509667">
    <property type="component" value="Chromosome"/>
</dbReference>
<dbReference type="GeneID" id="56078107"/>
<dbReference type="PANTHER" id="PTHR42686:SF1">
    <property type="entry name" value="GH17980P-RELATED"/>
    <property type="match status" value="1"/>
</dbReference>
<dbReference type="GO" id="GO:0005829">
    <property type="term" value="C:cytosol"/>
    <property type="evidence" value="ECO:0007669"/>
    <property type="project" value="TreeGrafter"/>
</dbReference>
<protein>
    <submittedName>
        <fullName evidence="2">Aldo/keto reductase</fullName>
    </submittedName>
</protein>
<dbReference type="Gene3D" id="3.20.20.100">
    <property type="entry name" value="NADP-dependent oxidoreductase domain"/>
    <property type="match status" value="1"/>
</dbReference>
<dbReference type="InterPro" id="IPR020471">
    <property type="entry name" value="AKR"/>
</dbReference>
<accession>A0A7D5P4Q8</accession>
<organism evidence="2 3">
    <name type="scientific">Halosimplex rubrum</name>
    <dbReference type="NCBI Taxonomy" id="869889"/>
    <lineage>
        <taxon>Archaea</taxon>
        <taxon>Methanobacteriati</taxon>
        <taxon>Methanobacteriota</taxon>
        <taxon>Stenosarchaea group</taxon>
        <taxon>Halobacteria</taxon>
        <taxon>Halobacteriales</taxon>
        <taxon>Haloarculaceae</taxon>
        <taxon>Halosimplex</taxon>
    </lineage>
</organism>
<evidence type="ECO:0000313" key="2">
    <source>
        <dbReference type="EMBL" id="QLH77525.1"/>
    </source>
</evidence>
<dbReference type="GO" id="GO:0016491">
    <property type="term" value="F:oxidoreductase activity"/>
    <property type="evidence" value="ECO:0007669"/>
    <property type="project" value="InterPro"/>
</dbReference>
<proteinExistence type="predicted"/>
<dbReference type="AlphaFoldDB" id="A0A7D5P4Q8"/>
<dbReference type="RefSeq" id="WP_179911451.1">
    <property type="nucleotide sequence ID" value="NZ_CP058910.1"/>
</dbReference>
<evidence type="ECO:0000259" key="1">
    <source>
        <dbReference type="Pfam" id="PF00248"/>
    </source>
</evidence>
<dbReference type="KEGG" id="hrr:HZS55_09550"/>